<accession>A0A085LY27</accession>
<keyword evidence="1" id="KW-1133">Transmembrane helix</keyword>
<keyword evidence="1" id="KW-0812">Transmembrane</keyword>
<evidence type="ECO:0000313" key="2">
    <source>
        <dbReference type="EMBL" id="KFD49873.1"/>
    </source>
</evidence>
<proteinExistence type="predicted"/>
<dbReference type="EMBL" id="KL363262">
    <property type="protein sequence ID" value="KFD49873.1"/>
    <property type="molecule type" value="Genomic_DNA"/>
</dbReference>
<protein>
    <submittedName>
        <fullName evidence="2">Uncharacterized protein</fullName>
    </submittedName>
</protein>
<evidence type="ECO:0000256" key="1">
    <source>
        <dbReference type="SAM" id="Phobius"/>
    </source>
</evidence>
<sequence length="255" mass="28911">MALQTFYCNLESTSASRCSITIPKIGDATLGIRLHACSTPMQLDLTIEMLHTVWLLTFVLSNSNEYRIIGFDYWPLLVDMNWSDRQVQMEHYALQICLESVKSGDRLCLANDTLPERDRYDCAGIKEALRKRSPSIAMLVLLCLFISVVMVYLVFLSLRVVLQRRRGKYQPFRRIPILSKAVPYREQKPVAQQRYHWPTVPPASSRCAPLDSTASKEVQTSNLSLDTGCYSSSPQASDGCHLQPAKIARVQETSF</sequence>
<keyword evidence="3" id="KW-1185">Reference proteome</keyword>
<gene>
    <name evidence="2" type="ORF">M513_09202</name>
</gene>
<evidence type="ECO:0000313" key="3">
    <source>
        <dbReference type="Proteomes" id="UP000030764"/>
    </source>
</evidence>
<keyword evidence="1" id="KW-0472">Membrane</keyword>
<dbReference type="AlphaFoldDB" id="A0A085LY27"/>
<feature type="transmembrane region" description="Helical" evidence="1">
    <location>
        <begin position="136"/>
        <end position="162"/>
    </location>
</feature>
<dbReference type="Proteomes" id="UP000030764">
    <property type="component" value="Unassembled WGS sequence"/>
</dbReference>
<reference evidence="2 3" key="1">
    <citation type="journal article" date="2014" name="Nat. Genet.">
        <title>Genome and transcriptome of the porcine whipworm Trichuris suis.</title>
        <authorList>
            <person name="Jex A.R."/>
            <person name="Nejsum P."/>
            <person name="Schwarz E.M."/>
            <person name="Hu L."/>
            <person name="Young N.D."/>
            <person name="Hall R.S."/>
            <person name="Korhonen P.K."/>
            <person name="Liao S."/>
            <person name="Thamsborg S."/>
            <person name="Xia J."/>
            <person name="Xu P."/>
            <person name="Wang S."/>
            <person name="Scheerlinck J.P."/>
            <person name="Hofmann A."/>
            <person name="Sternberg P.W."/>
            <person name="Wang J."/>
            <person name="Gasser R.B."/>
        </authorList>
    </citation>
    <scope>NUCLEOTIDE SEQUENCE [LARGE SCALE GENOMIC DNA]</scope>
    <source>
        <strain evidence="2">DCEP-RM93M</strain>
    </source>
</reference>
<organism evidence="2 3">
    <name type="scientific">Trichuris suis</name>
    <name type="common">pig whipworm</name>
    <dbReference type="NCBI Taxonomy" id="68888"/>
    <lineage>
        <taxon>Eukaryota</taxon>
        <taxon>Metazoa</taxon>
        <taxon>Ecdysozoa</taxon>
        <taxon>Nematoda</taxon>
        <taxon>Enoplea</taxon>
        <taxon>Dorylaimia</taxon>
        <taxon>Trichinellida</taxon>
        <taxon>Trichuridae</taxon>
        <taxon>Trichuris</taxon>
    </lineage>
</organism>
<name>A0A085LY27_9BILA</name>